<gene>
    <name evidence="2" type="ORF">CY34DRAFT_18117</name>
</gene>
<sequence>MQKSGQQYSKASSPSYSTSIPLGDLIVVRLSTTGASAVYISTACKWSQHYLPHTIPLLAFFADSALSTQRTMISAVCVSLALLASLPTPKPGTGTTSTLARSNVLSLGDTVTLSSGASPVLSVEIRASYETDRMLGSGDVIGKLQMSWDEVLNHRDELFDISFPPVYGVHSSLTLKAGVPAILTMQQLSPTSRGHALKATSGIIYKTSIPPFPSSVTPLHCVRSAIPIPNSIVCCYLYRYFSLAAWTLKVRIFNPNPIMIADQLAPSRLPRPSTSTSSLMPLPVKRGCSATIGHSRPALSKPIANLSKGKKAMLPPSGPHRVTRSGSMKEKRPKSLDESDAPPKASIINTSLSTNDGPATVTSSSSQASTFKVSRKIHSSLRVAEFTFNECTPSHSRLFNTYTVSPPSMDAAAAKTSTPLVSVGSATLHAKLPRTPTRWE</sequence>
<dbReference type="HOGENOM" id="CLU_622835_0_0_1"/>
<dbReference type="EMBL" id="KN835857">
    <property type="protein sequence ID" value="KIK33847.1"/>
    <property type="molecule type" value="Genomic_DNA"/>
</dbReference>
<feature type="compositionally biased region" description="Polar residues" evidence="1">
    <location>
        <begin position="347"/>
        <end position="357"/>
    </location>
</feature>
<evidence type="ECO:0000313" key="2">
    <source>
        <dbReference type="EMBL" id="KIK33847.1"/>
    </source>
</evidence>
<organism evidence="2 3">
    <name type="scientific">Suillus luteus UH-Slu-Lm8-n1</name>
    <dbReference type="NCBI Taxonomy" id="930992"/>
    <lineage>
        <taxon>Eukaryota</taxon>
        <taxon>Fungi</taxon>
        <taxon>Dikarya</taxon>
        <taxon>Basidiomycota</taxon>
        <taxon>Agaricomycotina</taxon>
        <taxon>Agaricomycetes</taxon>
        <taxon>Agaricomycetidae</taxon>
        <taxon>Boletales</taxon>
        <taxon>Suillineae</taxon>
        <taxon>Suillaceae</taxon>
        <taxon>Suillus</taxon>
    </lineage>
</organism>
<name>A0A0D0AHT4_9AGAM</name>
<dbReference type="Proteomes" id="UP000054485">
    <property type="component" value="Unassembled WGS sequence"/>
</dbReference>
<accession>A0A0D0AHT4</accession>
<evidence type="ECO:0000256" key="1">
    <source>
        <dbReference type="SAM" id="MobiDB-lite"/>
    </source>
</evidence>
<proteinExistence type="predicted"/>
<reference evidence="2 3" key="1">
    <citation type="submission" date="2014-04" db="EMBL/GenBank/DDBJ databases">
        <authorList>
            <consortium name="DOE Joint Genome Institute"/>
            <person name="Kuo A."/>
            <person name="Ruytinx J."/>
            <person name="Rineau F."/>
            <person name="Colpaert J."/>
            <person name="Kohler A."/>
            <person name="Nagy L.G."/>
            <person name="Floudas D."/>
            <person name="Copeland A."/>
            <person name="Barry K.W."/>
            <person name="Cichocki N."/>
            <person name="Veneault-Fourrey C."/>
            <person name="LaButti K."/>
            <person name="Lindquist E.A."/>
            <person name="Lipzen A."/>
            <person name="Lundell T."/>
            <person name="Morin E."/>
            <person name="Murat C."/>
            <person name="Sun H."/>
            <person name="Tunlid A."/>
            <person name="Henrissat B."/>
            <person name="Grigoriev I.V."/>
            <person name="Hibbett D.S."/>
            <person name="Martin F."/>
            <person name="Nordberg H.P."/>
            <person name="Cantor M.N."/>
            <person name="Hua S.X."/>
        </authorList>
    </citation>
    <scope>NUCLEOTIDE SEQUENCE [LARGE SCALE GENOMIC DNA]</scope>
    <source>
        <strain evidence="2 3">UH-Slu-Lm8-n1</strain>
    </source>
</reference>
<feature type="compositionally biased region" description="Basic and acidic residues" evidence="1">
    <location>
        <begin position="327"/>
        <end position="337"/>
    </location>
</feature>
<reference evidence="3" key="2">
    <citation type="submission" date="2015-01" db="EMBL/GenBank/DDBJ databases">
        <title>Evolutionary Origins and Diversification of the Mycorrhizal Mutualists.</title>
        <authorList>
            <consortium name="DOE Joint Genome Institute"/>
            <consortium name="Mycorrhizal Genomics Consortium"/>
            <person name="Kohler A."/>
            <person name="Kuo A."/>
            <person name="Nagy L.G."/>
            <person name="Floudas D."/>
            <person name="Copeland A."/>
            <person name="Barry K.W."/>
            <person name="Cichocki N."/>
            <person name="Veneault-Fourrey C."/>
            <person name="LaButti K."/>
            <person name="Lindquist E.A."/>
            <person name="Lipzen A."/>
            <person name="Lundell T."/>
            <person name="Morin E."/>
            <person name="Murat C."/>
            <person name="Riley R."/>
            <person name="Ohm R."/>
            <person name="Sun H."/>
            <person name="Tunlid A."/>
            <person name="Henrissat B."/>
            <person name="Grigoriev I.V."/>
            <person name="Hibbett D.S."/>
            <person name="Martin F."/>
        </authorList>
    </citation>
    <scope>NUCLEOTIDE SEQUENCE [LARGE SCALE GENOMIC DNA]</scope>
    <source>
        <strain evidence="3">UH-Slu-Lm8-n1</strain>
    </source>
</reference>
<dbReference type="InParanoid" id="A0A0D0AHT4"/>
<feature type="region of interest" description="Disordered" evidence="1">
    <location>
        <begin position="308"/>
        <end position="364"/>
    </location>
</feature>
<keyword evidence="3" id="KW-1185">Reference proteome</keyword>
<protein>
    <submittedName>
        <fullName evidence="2">Uncharacterized protein</fullName>
    </submittedName>
</protein>
<evidence type="ECO:0000313" key="3">
    <source>
        <dbReference type="Proteomes" id="UP000054485"/>
    </source>
</evidence>
<dbReference type="AlphaFoldDB" id="A0A0D0AHT4"/>